<evidence type="ECO:0000256" key="4">
    <source>
        <dbReference type="ARBA" id="ARBA00022980"/>
    </source>
</evidence>
<comment type="similarity">
    <text evidence="1 7 8">Belongs to the universal ribosomal protein uS8 family.</text>
</comment>
<dbReference type="AlphaFoldDB" id="A0A1G2HA21"/>
<dbReference type="PANTHER" id="PTHR11758">
    <property type="entry name" value="40S RIBOSOMAL PROTEIN S15A"/>
    <property type="match status" value="1"/>
</dbReference>
<dbReference type="GO" id="GO:0019843">
    <property type="term" value="F:rRNA binding"/>
    <property type="evidence" value="ECO:0007669"/>
    <property type="project" value="UniProtKB-UniRule"/>
</dbReference>
<dbReference type="Gene3D" id="3.30.1490.10">
    <property type="match status" value="1"/>
</dbReference>
<evidence type="ECO:0000313" key="9">
    <source>
        <dbReference type="EMBL" id="OGZ58788.1"/>
    </source>
</evidence>
<dbReference type="Pfam" id="PF00410">
    <property type="entry name" value="Ribosomal_S8"/>
    <property type="match status" value="1"/>
</dbReference>
<evidence type="ECO:0000256" key="5">
    <source>
        <dbReference type="ARBA" id="ARBA00023274"/>
    </source>
</evidence>
<comment type="function">
    <text evidence="7">One of the primary rRNA binding proteins, it binds directly to 16S rRNA central domain where it helps coordinate assembly of the platform of the 30S subunit.</text>
</comment>
<keyword evidence="3 7" id="KW-0694">RNA-binding</keyword>
<dbReference type="NCBIfam" id="NF001109">
    <property type="entry name" value="PRK00136.1"/>
    <property type="match status" value="1"/>
</dbReference>
<evidence type="ECO:0000256" key="8">
    <source>
        <dbReference type="RuleBase" id="RU003660"/>
    </source>
</evidence>
<dbReference type="GO" id="GO:0005840">
    <property type="term" value="C:ribosome"/>
    <property type="evidence" value="ECO:0007669"/>
    <property type="project" value="UniProtKB-KW"/>
</dbReference>
<dbReference type="PROSITE" id="PS00053">
    <property type="entry name" value="RIBOSOMAL_S8"/>
    <property type="match status" value="1"/>
</dbReference>
<proteinExistence type="inferred from homology"/>
<sequence length="129" mass="14280">MDNIANMLTAIRNAKSVKHPSVKVAYSKVNMGIAQIFKSEGFIEDVQVKDRGGKQRLIISLKYSKDGESVINNLTMVSKPGKRIYASYKEIPKVRYGYGILVVSTPQGIMTGENAKKEKVGGEVLCKVW</sequence>
<evidence type="ECO:0000256" key="7">
    <source>
        <dbReference type="HAMAP-Rule" id="MF_01302"/>
    </source>
</evidence>
<gene>
    <name evidence="7" type="primary">rpsH</name>
    <name evidence="9" type="ORF">A2827_00710</name>
</gene>
<accession>A0A1G2HA21</accession>
<dbReference type="GO" id="GO:0003735">
    <property type="term" value="F:structural constituent of ribosome"/>
    <property type="evidence" value="ECO:0007669"/>
    <property type="project" value="InterPro"/>
</dbReference>
<dbReference type="STRING" id="1802158.A2827_00710"/>
<keyword evidence="5 7" id="KW-0687">Ribonucleoprotein</keyword>
<dbReference type="HAMAP" id="MF_01302_B">
    <property type="entry name" value="Ribosomal_uS8_B"/>
    <property type="match status" value="1"/>
</dbReference>
<reference evidence="9 10" key="1">
    <citation type="journal article" date="2016" name="Nat. Commun.">
        <title>Thousands of microbial genomes shed light on interconnected biogeochemical processes in an aquifer system.</title>
        <authorList>
            <person name="Anantharaman K."/>
            <person name="Brown C.T."/>
            <person name="Hug L.A."/>
            <person name="Sharon I."/>
            <person name="Castelle C.J."/>
            <person name="Probst A.J."/>
            <person name="Thomas B.C."/>
            <person name="Singh A."/>
            <person name="Wilkins M.J."/>
            <person name="Karaoz U."/>
            <person name="Brodie E.L."/>
            <person name="Williams K.H."/>
            <person name="Hubbard S.S."/>
            <person name="Banfield J.F."/>
        </authorList>
    </citation>
    <scope>NUCLEOTIDE SEQUENCE [LARGE SCALE GENOMIC DNA]</scope>
</reference>
<evidence type="ECO:0000256" key="3">
    <source>
        <dbReference type="ARBA" id="ARBA00022884"/>
    </source>
</evidence>
<dbReference type="SUPFAM" id="SSF56047">
    <property type="entry name" value="Ribosomal protein S8"/>
    <property type="match status" value="1"/>
</dbReference>
<dbReference type="GO" id="GO:0006412">
    <property type="term" value="P:translation"/>
    <property type="evidence" value="ECO:0007669"/>
    <property type="project" value="UniProtKB-UniRule"/>
</dbReference>
<dbReference type="Gene3D" id="3.30.1370.30">
    <property type="match status" value="1"/>
</dbReference>
<dbReference type="InterPro" id="IPR047863">
    <property type="entry name" value="Ribosomal_uS8_CS"/>
</dbReference>
<name>A0A1G2HA21_9BACT</name>
<comment type="caution">
    <text evidence="9">The sequence shown here is derived from an EMBL/GenBank/DDBJ whole genome shotgun (WGS) entry which is preliminary data.</text>
</comment>
<dbReference type="GO" id="GO:1990904">
    <property type="term" value="C:ribonucleoprotein complex"/>
    <property type="evidence" value="ECO:0007669"/>
    <property type="project" value="UniProtKB-KW"/>
</dbReference>
<dbReference type="GO" id="GO:0005737">
    <property type="term" value="C:cytoplasm"/>
    <property type="evidence" value="ECO:0007669"/>
    <property type="project" value="UniProtKB-ARBA"/>
</dbReference>
<protein>
    <recommendedName>
        <fullName evidence="6 7">Small ribosomal subunit protein uS8</fullName>
    </recommendedName>
</protein>
<dbReference type="InterPro" id="IPR035987">
    <property type="entry name" value="Ribosomal_uS8_sf"/>
</dbReference>
<dbReference type="EMBL" id="MHOD01000001">
    <property type="protein sequence ID" value="OGZ58788.1"/>
    <property type="molecule type" value="Genomic_DNA"/>
</dbReference>
<organism evidence="9 10">
    <name type="scientific">Candidatus Spechtbacteria bacterium RIFCSPHIGHO2_01_FULL_43_30</name>
    <dbReference type="NCBI Taxonomy" id="1802158"/>
    <lineage>
        <taxon>Bacteria</taxon>
        <taxon>Candidatus Spechtiibacteriota</taxon>
    </lineage>
</organism>
<evidence type="ECO:0000256" key="1">
    <source>
        <dbReference type="ARBA" id="ARBA00006471"/>
    </source>
</evidence>
<dbReference type="InterPro" id="IPR000630">
    <property type="entry name" value="Ribosomal_uS8"/>
</dbReference>
<dbReference type="FunFam" id="3.30.1370.30:FF:000002">
    <property type="entry name" value="30S ribosomal protein S8"/>
    <property type="match status" value="1"/>
</dbReference>
<evidence type="ECO:0000256" key="2">
    <source>
        <dbReference type="ARBA" id="ARBA00022730"/>
    </source>
</evidence>
<evidence type="ECO:0000313" key="10">
    <source>
        <dbReference type="Proteomes" id="UP000177932"/>
    </source>
</evidence>
<dbReference type="Proteomes" id="UP000177932">
    <property type="component" value="Unassembled WGS sequence"/>
</dbReference>
<evidence type="ECO:0000256" key="6">
    <source>
        <dbReference type="ARBA" id="ARBA00035258"/>
    </source>
</evidence>
<comment type="subunit">
    <text evidence="7">Part of the 30S ribosomal subunit. Contacts proteins S5 and S12.</text>
</comment>
<dbReference type="FunFam" id="3.30.1490.10:FF:000001">
    <property type="entry name" value="30S ribosomal protein S8"/>
    <property type="match status" value="1"/>
</dbReference>
<keyword evidence="2 7" id="KW-0699">rRNA-binding</keyword>
<keyword evidence="4 7" id="KW-0689">Ribosomal protein</keyword>